<evidence type="ECO:0000256" key="1">
    <source>
        <dbReference type="SAM" id="SignalP"/>
    </source>
</evidence>
<organism evidence="2 3">
    <name type="scientific">Anopheles farauti</name>
    <dbReference type="NCBI Taxonomy" id="69004"/>
    <lineage>
        <taxon>Eukaryota</taxon>
        <taxon>Metazoa</taxon>
        <taxon>Ecdysozoa</taxon>
        <taxon>Arthropoda</taxon>
        <taxon>Hexapoda</taxon>
        <taxon>Insecta</taxon>
        <taxon>Pterygota</taxon>
        <taxon>Neoptera</taxon>
        <taxon>Endopterygota</taxon>
        <taxon>Diptera</taxon>
        <taxon>Nematocera</taxon>
        <taxon>Culicoidea</taxon>
        <taxon>Culicidae</taxon>
        <taxon>Anophelinae</taxon>
        <taxon>Anopheles</taxon>
    </lineage>
</organism>
<dbReference type="EMBL" id="AXCN02000128">
    <property type="status" value="NOT_ANNOTATED_CDS"/>
    <property type="molecule type" value="Genomic_DNA"/>
</dbReference>
<dbReference type="AlphaFoldDB" id="A0A182Q451"/>
<dbReference type="VEuPathDB" id="VectorBase:AFAF002702"/>
<name>A0A182Q451_9DIPT</name>
<sequence length="313" mass="32605">MSCCCWWAVVVLLPVALAAAAAATAVWAAVALSAGSRFWACAWGCELTTLTGEMKVNGPLKLPAPAVPITCLPVVVVSICGVPWKGFEAVISWNCCWPPSGGITNGCVPYSCWRCSWESCRGTVACCATCAGLWDFSSVSGRKSYGSSNVMPAFSASVSRHLSDERSLPVAGGTVPLPVRTIVVVPFSVRTGWVVCCTGCSRSTGDRELWLPPATPLPEPTIVIVWCGDKALGAVQAAAGDCAPTLVVGFQGSSIVTSVVVVVLFESSTICCSDVPPPAVMELLAYPIRKTAGVSDVWFCTILGTGDCFCSCC</sequence>
<protein>
    <recommendedName>
        <fullName evidence="4">Secreted protein</fullName>
    </recommendedName>
</protein>
<dbReference type="EMBL" id="AXCN02000127">
    <property type="status" value="NOT_ANNOTATED_CDS"/>
    <property type="molecule type" value="Genomic_DNA"/>
</dbReference>
<proteinExistence type="predicted"/>
<reference evidence="2" key="2">
    <citation type="submission" date="2020-05" db="UniProtKB">
        <authorList>
            <consortium name="EnsemblMetazoa"/>
        </authorList>
    </citation>
    <scope>IDENTIFICATION</scope>
    <source>
        <strain evidence="2">FAR1</strain>
    </source>
</reference>
<feature type="signal peptide" evidence="1">
    <location>
        <begin position="1"/>
        <end position="18"/>
    </location>
</feature>
<keyword evidence="1" id="KW-0732">Signal</keyword>
<evidence type="ECO:0008006" key="4">
    <source>
        <dbReference type="Google" id="ProtNLM"/>
    </source>
</evidence>
<keyword evidence="3" id="KW-1185">Reference proteome</keyword>
<accession>A0A182Q451</accession>
<evidence type="ECO:0000313" key="2">
    <source>
        <dbReference type="EnsemblMetazoa" id="AFAF002702-PA"/>
    </source>
</evidence>
<dbReference type="Proteomes" id="UP000075886">
    <property type="component" value="Unassembled WGS sequence"/>
</dbReference>
<reference evidence="3" key="1">
    <citation type="submission" date="2014-01" db="EMBL/GenBank/DDBJ databases">
        <title>The Genome Sequence of Anopheles farauti FAR1 (V2).</title>
        <authorList>
            <consortium name="The Broad Institute Genomics Platform"/>
            <person name="Neafsey D.E."/>
            <person name="Besansky N."/>
            <person name="Howell P."/>
            <person name="Walton C."/>
            <person name="Young S.K."/>
            <person name="Zeng Q."/>
            <person name="Gargeya S."/>
            <person name="Fitzgerald M."/>
            <person name="Haas B."/>
            <person name="Abouelleil A."/>
            <person name="Allen A.W."/>
            <person name="Alvarado L."/>
            <person name="Arachchi H.M."/>
            <person name="Berlin A.M."/>
            <person name="Chapman S.B."/>
            <person name="Gainer-Dewar J."/>
            <person name="Goldberg J."/>
            <person name="Griggs A."/>
            <person name="Gujja S."/>
            <person name="Hansen M."/>
            <person name="Howarth C."/>
            <person name="Imamovic A."/>
            <person name="Ireland A."/>
            <person name="Larimer J."/>
            <person name="McCowan C."/>
            <person name="Murphy C."/>
            <person name="Pearson M."/>
            <person name="Poon T.W."/>
            <person name="Priest M."/>
            <person name="Roberts A."/>
            <person name="Saif S."/>
            <person name="Shea T."/>
            <person name="Sisk P."/>
            <person name="Sykes S."/>
            <person name="Wortman J."/>
            <person name="Nusbaum C."/>
            <person name="Birren B."/>
        </authorList>
    </citation>
    <scope>NUCLEOTIDE SEQUENCE [LARGE SCALE GENOMIC DNA]</scope>
    <source>
        <strain evidence="3">FAR1</strain>
    </source>
</reference>
<evidence type="ECO:0000313" key="3">
    <source>
        <dbReference type="Proteomes" id="UP000075886"/>
    </source>
</evidence>
<dbReference type="EnsemblMetazoa" id="AFAF002702-RA">
    <property type="protein sequence ID" value="AFAF002702-PA"/>
    <property type="gene ID" value="AFAF002702"/>
</dbReference>
<feature type="chain" id="PRO_5008132300" description="Secreted protein" evidence="1">
    <location>
        <begin position="19"/>
        <end position="313"/>
    </location>
</feature>